<keyword evidence="2" id="KW-0732">Signal</keyword>
<reference evidence="3 4" key="1">
    <citation type="submission" date="2016-10" db="EMBL/GenBank/DDBJ databases">
        <title>Genome sequence of the basidiomycete white-rot fungus Trametes pubescens.</title>
        <authorList>
            <person name="Makela M.R."/>
            <person name="Granchi Z."/>
            <person name="Peng M."/>
            <person name="De Vries R.P."/>
            <person name="Grigoriev I."/>
            <person name="Riley R."/>
            <person name="Hilden K."/>
        </authorList>
    </citation>
    <scope>NUCLEOTIDE SEQUENCE [LARGE SCALE GENOMIC DNA]</scope>
    <source>
        <strain evidence="3 4">FBCC735</strain>
    </source>
</reference>
<feature type="compositionally biased region" description="Pro residues" evidence="1">
    <location>
        <begin position="168"/>
        <end position="179"/>
    </location>
</feature>
<dbReference type="STRING" id="154538.A0A1M2VCZ6"/>
<dbReference type="EMBL" id="MNAD01001463">
    <property type="protein sequence ID" value="OJT05406.1"/>
    <property type="molecule type" value="Genomic_DNA"/>
</dbReference>
<feature type="region of interest" description="Disordered" evidence="1">
    <location>
        <begin position="160"/>
        <end position="193"/>
    </location>
</feature>
<feature type="chain" id="PRO_5012476819" evidence="2">
    <location>
        <begin position="19"/>
        <end position="248"/>
    </location>
</feature>
<sequence length="248" mass="26795">MLLSFVALLVAQLTPATSTWFNNIPPGPIAIMSALLYQYMRLVPPAYHFRIFGLGMSDKVWVYAIAAQLASTQFPAKLLPTAVGLLAGYLYRSDFLQLKGWRLSTKVVRFAEAWIGPLLGEAQPVRRTNRVLPEPRAQVEARRQAAAIDQEEVVTTARVPRPRRTPTARPPIPAAPPPNGVSSAGEDAQETGPVAGGGVVRQWMSELASGARPGAGTVRAPGEAEIAILTGMFPGLQREVILGVLQRR</sequence>
<keyword evidence="4" id="KW-1185">Reference proteome</keyword>
<evidence type="ECO:0000313" key="3">
    <source>
        <dbReference type="EMBL" id="OJT05406.1"/>
    </source>
</evidence>
<dbReference type="OrthoDB" id="272778at2759"/>
<comment type="caution">
    <text evidence="3">The sequence shown here is derived from an EMBL/GenBank/DDBJ whole genome shotgun (WGS) entry which is preliminary data.</text>
</comment>
<proteinExistence type="predicted"/>
<feature type="signal peptide" evidence="2">
    <location>
        <begin position="1"/>
        <end position="18"/>
    </location>
</feature>
<evidence type="ECO:0000256" key="1">
    <source>
        <dbReference type="SAM" id="MobiDB-lite"/>
    </source>
</evidence>
<gene>
    <name evidence="3" type="ORF">TRAPUB_3847</name>
</gene>
<dbReference type="Proteomes" id="UP000184267">
    <property type="component" value="Unassembled WGS sequence"/>
</dbReference>
<protein>
    <submittedName>
        <fullName evidence="3">Uncharacterized protein</fullName>
    </submittedName>
</protein>
<name>A0A1M2VCZ6_TRAPU</name>
<organism evidence="3 4">
    <name type="scientific">Trametes pubescens</name>
    <name type="common">White-rot fungus</name>
    <dbReference type="NCBI Taxonomy" id="154538"/>
    <lineage>
        <taxon>Eukaryota</taxon>
        <taxon>Fungi</taxon>
        <taxon>Dikarya</taxon>
        <taxon>Basidiomycota</taxon>
        <taxon>Agaricomycotina</taxon>
        <taxon>Agaricomycetes</taxon>
        <taxon>Polyporales</taxon>
        <taxon>Polyporaceae</taxon>
        <taxon>Trametes</taxon>
    </lineage>
</organism>
<dbReference type="AlphaFoldDB" id="A0A1M2VCZ6"/>
<evidence type="ECO:0000256" key="2">
    <source>
        <dbReference type="SAM" id="SignalP"/>
    </source>
</evidence>
<evidence type="ECO:0000313" key="4">
    <source>
        <dbReference type="Proteomes" id="UP000184267"/>
    </source>
</evidence>
<dbReference type="OMA" id="GEWVDEM"/>
<accession>A0A1M2VCZ6</accession>